<dbReference type="SUPFAM" id="SSF55729">
    <property type="entry name" value="Acyl-CoA N-acyltransferases (Nat)"/>
    <property type="match status" value="1"/>
</dbReference>
<dbReference type="AlphaFoldDB" id="A0A429ZZK9"/>
<dbReference type="PROSITE" id="PS51186">
    <property type="entry name" value="GNAT"/>
    <property type="match status" value="1"/>
</dbReference>
<feature type="domain" description="N-acetyltransferase" evidence="1">
    <location>
        <begin position="14"/>
        <end position="174"/>
    </location>
</feature>
<dbReference type="Pfam" id="PF00583">
    <property type="entry name" value="Acetyltransf_1"/>
    <property type="match status" value="1"/>
</dbReference>
<evidence type="ECO:0000313" key="3">
    <source>
        <dbReference type="Proteomes" id="UP000287857"/>
    </source>
</evidence>
<organism evidence="2 3">
    <name type="scientific">Vagococcus vulneris</name>
    <dbReference type="NCBI Taxonomy" id="1977869"/>
    <lineage>
        <taxon>Bacteria</taxon>
        <taxon>Bacillati</taxon>
        <taxon>Bacillota</taxon>
        <taxon>Bacilli</taxon>
        <taxon>Lactobacillales</taxon>
        <taxon>Enterococcaceae</taxon>
        <taxon>Vagococcus</taxon>
    </lineage>
</organism>
<proteinExistence type="predicted"/>
<dbReference type="OrthoDB" id="9796381at2"/>
<dbReference type="InterPro" id="IPR000182">
    <property type="entry name" value="GNAT_dom"/>
</dbReference>
<sequence>MTFYIRKGTIDDLARVREIIDNAIDILKERRIPQWQGKNQLTKDILAADVINNNNYVLIVNNKIVGTAILQKKVEESYNRLLNGSWLNNNYHYATIHRFAIDSTVGERGMSHIFMGYLISEALRLGFSDIRIDTHEKNKAMQAVIKRAGFIFCGDIVLPIENGERLVYQWLQTV</sequence>
<accession>A0A429ZZK9</accession>
<dbReference type="RefSeq" id="WP_125983425.1">
    <property type="nucleotide sequence ID" value="NZ_NGJS01000004.1"/>
</dbReference>
<gene>
    <name evidence="2" type="ORF">CBF37_03945</name>
</gene>
<protein>
    <recommendedName>
        <fullName evidence="1">N-acetyltransferase domain-containing protein</fullName>
    </recommendedName>
</protein>
<reference evidence="2 3" key="1">
    <citation type="submission" date="2017-05" db="EMBL/GenBank/DDBJ databases">
        <title>Vagococcus spp. assemblies.</title>
        <authorList>
            <person name="Gulvik C.A."/>
        </authorList>
    </citation>
    <scope>NUCLEOTIDE SEQUENCE [LARGE SCALE GENOMIC DNA]</scope>
    <source>
        <strain evidence="2 3">SS1995</strain>
    </source>
</reference>
<dbReference type="GO" id="GO:0016747">
    <property type="term" value="F:acyltransferase activity, transferring groups other than amino-acyl groups"/>
    <property type="evidence" value="ECO:0007669"/>
    <property type="project" value="InterPro"/>
</dbReference>
<evidence type="ECO:0000313" key="2">
    <source>
        <dbReference type="EMBL" id="RST99485.1"/>
    </source>
</evidence>
<keyword evidence="3" id="KW-1185">Reference proteome</keyword>
<name>A0A429ZZK9_9ENTE</name>
<comment type="caution">
    <text evidence="2">The sequence shown here is derived from an EMBL/GenBank/DDBJ whole genome shotgun (WGS) entry which is preliminary data.</text>
</comment>
<dbReference type="InterPro" id="IPR016181">
    <property type="entry name" value="Acyl_CoA_acyltransferase"/>
</dbReference>
<dbReference type="Gene3D" id="3.40.630.30">
    <property type="match status" value="1"/>
</dbReference>
<dbReference type="Proteomes" id="UP000287857">
    <property type="component" value="Unassembled WGS sequence"/>
</dbReference>
<dbReference type="EMBL" id="NGJS01000004">
    <property type="protein sequence ID" value="RST99485.1"/>
    <property type="molecule type" value="Genomic_DNA"/>
</dbReference>
<evidence type="ECO:0000259" key="1">
    <source>
        <dbReference type="PROSITE" id="PS51186"/>
    </source>
</evidence>